<dbReference type="SUPFAM" id="SSF55729">
    <property type="entry name" value="Acyl-CoA N-acyltransferases (Nat)"/>
    <property type="match status" value="1"/>
</dbReference>
<dbReference type="CDD" id="cd04301">
    <property type="entry name" value="NAT_SF"/>
    <property type="match status" value="1"/>
</dbReference>
<dbReference type="AlphaFoldDB" id="A0A3M8P7F5"/>
<dbReference type="Gene3D" id="3.40.630.30">
    <property type="match status" value="1"/>
</dbReference>
<accession>A0A3M8P7F5</accession>
<proteinExistence type="predicted"/>
<dbReference type="InterPro" id="IPR000182">
    <property type="entry name" value="GNAT_dom"/>
</dbReference>
<dbReference type="InterPro" id="IPR045057">
    <property type="entry name" value="Gcn5-rel_NAT"/>
</dbReference>
<feature type="domain" description="N-acetyltransferase" evidence="1">
    <location>
        <begin position="1"/>
        <end position="89"/>
    </location>
</feature>
<dbReference type="PANTHER" id="PTHR31435">
    <property type="entry name" value="PROTEIN NATD1"/>
    <property type="match status" value="1"/>
</dbReference>
<keyword evidence="3" id="KW-0808">Transferase</keyword>
<dbReference type="InterPro" id="IPR016181">
    <property type="entry name" value="Acyl_CoA_acyltransferase"/>
</dbReference>
<comment type="caution">
    <text evidence="3">The sequence shown here is derived from an EMBL/GenBank/DDBJ whole genome shotgun (WGS) entry which is preliminary data.</text>
</comment>
<dbReference type="PANTHER" id="PTHR31435:SF10">
    <property type="entry name" value="BSR4717 PROTEIN"/>
    <property type="match status" value="1"/>
</dbReference>
<dbReference type="Proteomes" id="UP000275473">
    <property type="component" value="Unassembled WGS sequence"/>
</dbReference>
<organism evidence="3 4">
    <name type="scientific">Planococcus salinus</name>
    <dbReference type="NCBI Taxonomy" id="1848460"/>
    <lineage>
        <taxon>Bacteria</taxon>
        <taxon>Bacillati</taxon>
        <taxon>Bacillota</taxon>
        <taxon>Bacilli</taxon>
        <taxon>Bacillales</taxon>
        <taxon>Caryophanaceae</taxon>
        <taxon>Planococcus</taxon>
    </lineage>
</organism>
<dbReference type="InterPro" id="IPR031165">
    <property type="entry name" value="GNAT_YJDJ"/>
</dbReference>
<evidence type="ECO:0000313" key="4">
    <source>
        <dbReference type="Proteomes" id="UP000275473"/>
    </source>
</evidence>
<protein>
    <submittedName>
        <fullName evidence="3">N-acetyltransferase</fullName>
    </submittedName>
</protein>
<evidence type="ECO:0000313" key="3">
    <source>
        <dbReference type="EMBL" id="RNF39124.1"/>
    </source>
</evidence>
<dbReference type="PROSITE" id="PS51729">
    <property type="entry name" value="GNAT_YJDJ"/>
    <property type="match status" value="1"/>
</dbReference>
<gene>
    <name evidence="3" type="ORF">EEX84_10490</name>
</gene>
<dbReference type="OrthoDB" id="9793389at2"/>
<dbReference type="GO" id="GO:0016747">
    <property type="term" value="F:acyltransferase activity, transferring groups other than amino-acyl groups"/>
    <property type="evidence" value="ECO:0007669"/>
    <property type="project" value="InterPro"/>
</dbReference>
<name>A0A3M8P7F5_9BACL</name>
<evidence type="ECO:0000259" key="2">
    <source>
        <dbReference type="PROSITE" id="PS51729"/>
    </source>
</evidence>
<dbReference type="EMBL" id="RIAX01000007">
    <property type="protein sequence ID" value="RNF39124.1"/>
    <property type="molecule type" value="Genomic_DNA"/>
</dbReference>
<evidence type="ECO:0000259" key="1">
    <source>
        <dbReference type="PROSITE" id="PS51186"/>
    </source>
</evidence>
<feature type="domain" description="N-acetyltransferase" evidence="2">
    <location>
        <begin position="2"/>
        <end position="88"/>
    </location>
</feature>
<keyword evidence="4" id="KW-1185">Reference proteome</keyword>
<dbReference type="PROSITE" id="PS51186">
    <property type="entry name" value="GNAT"/>
    <property type="match status" value="1"/>
</dbReference>
<dbReference type="Pfam" id="PF14542">
    <property type="entry name" value="Acetyltransf_CG"/>
    <property type="match status" value="1"/>
</dbReference>
<sequence>MEFTHENNQITATENSEELGFITYVPNGNVLTVAHTEVSPQAEGRGLGKKLVQQIVQYARDEDKTIVAQCAFASSVIEKTPEFQDVLEK</sequence>
<dbReference type="RefSeq" id="WP_123165592.1">
    <property type="nucleotide sequence ID" value="NZ_RIAX01000007.1"/>
</dbReference>
<reference evidence="3 4" key="1">
    <citation type="journal article" date="2018" name="Int. J. Syst. Evol. Microbiol.">
        <title>Planococcus salinus sp. nov., a moderately halophilic bacterium isolated from a saline-alkali soil.</title>
        <authorList>
            <person name="Gan L."/>
        </authorList>
    </citation>
    <scope>NUCLEOTIDE SEQUENCE [LARGE SCALE GENOMIC DNA]</scope>
    <source>
        <strain evidence="3 4">LCB217</strain>
    </source>
</reference>